<dbReference type="EMBL" id="JAKKUT010000002">
    <property type="protein sequence ID" value="MDG2991107.1"/>
    <property type="molecule type" value="Genomic_DNA"/>
</dbReference>
<organism evidence="1 2">
    <name type="scientific">Candidatus Synechococcus calcipolaris G9</name>
    <dbReference type="NCBI Taxonomy" id="1497997"/>
    <lineage>
        <taxon>Bacteria</taxon>
        <taxon>Bacillati</taxon>
        <taxon>Cyanobacteriota</taxon>
        <taxon>Cyanophyceae</taxon>
        <taxon>Synechococcales</taxon>
        <taxon>Synechococcaceae</taxon>
        <taxon>Synechococcus</taxon>
    </lineage>
</organism>
<gene>
    <name evidence="1" type="ORF">L3556_09235</name>
</gene>
<reference evidence="1" key="1">
    <citation type="journal article" date="2022" name="Genome Biol. Evol.">
        <title>A New Gene Family Diagnostic for Intracellular Biomineralization of Amorphous Ca Carbonates by Cyanobacteria.</title>
        <authorList>
            <person name="Benzerara K."/>
            <person name="Duprat E."/>
            <person name="Bitard-Feildel T."/>
            <person name="Caumes G."/>
            <person name="Cassier-Chauvat C."/>
            <person name="Chauvat F."/>
            <person name="Dezi M."/>
            <person name="Diop S.I."/>
            <person name="Gaschignard G."/>
            <person name="Gorgen S."/>
            <person name="Gugger M."/>
            <person name="Lopez-Garcia P."/>
            <person name="Millet M."/>
            <person name="Skouri-Panet F."/>
            <person name="Moreira D."/>
            <person name="Callebaut I."/>
        </authorList>
    </citation>
    <scope>NUCLEOTIDE SEQUENCE</scope>
    <source>
        <strain evidence="1">G9</strain>
    </source>
</reference>
<proteinExistence type="predicted"/>
<dbReference type="Proteomes" id="UP001154265">
    <property type="component" value="Unassembled WGS sequence"/>
</dbReference>
<evidence type="ECO:0008006" key="3">
    <source>
        <dbReference type="Google" id="ProtNLM"/>
    </source>
</evidence>
<evidence type="ECO:0000313" key="1">
    <source>
        <dbReference type="EMBL" id="MDG2991107.1"/>
    </source>
</evidence>
<sequence length="122" mass="13354">MPQFRLALMASPTLLGSLFALFPLVQSARAEVNLPITGPIMEDRACLPDPHNKFRLTCTRLGQETPNPEITAVGDTPNMPPTMLEFSEEESNMAVALFGCDCPLCLNALRQMRGLPPLNQLS</sequence>
<evidence type="ECO:0000313" key="2">
    <source>
        <dbReference type="Proteomes" id="UP001154265"/>
    </source>
</evidence>
<reference evidence="1" key="2">
    <citation type="submission" date="2022-01" db="EMBL/GenBank/DDBJ databases">
        <authorList>
            <person name="Zivanovic Y."/>
            <person name="Moreira D."/>
            <person name="Lopez-Garcia P."/>
        </authorList>
    </citation>
    <scope>NUCLEOTIDE SEQUENCE</scope>
    <source>
        <strain evidence="1">G9</strain>
    </source>
</reference>
<name>A0ABT6EZU7_9SYNE</name>
<protein>
    <recommendedName>
        <fullName evidence="3">Secreted protein</fullName>
    </recommendedName>
</protein>
<keyword evidence="2" id="KW-1185">Reference proteome</keyword>
<accession>A0ABT6EZU7</accession>
<dbReference type="RefSeq" id="WP_277866986.1">
    <property type="nucleotide sequence ID" value="NZ_JAKKUT010000002.1"/>
</dbReference>
<comment type="caution">
    <text evidence="1">The sequence shown here is derived from an EMBL/GenBank/DDBJ whole genome shotgun (WGS) entry which is preliminary data.</text>
</comment>